<sequence>MDSTMFNPYHPGASAGVVSILAKDLSASFTHRALPLSDLGHNKASAEAHLHRFDPVQTSASKARAFLECGIACLLQGETLAAFGYFKNAAGISCDDPGLYLLTLCYGLHCLFLTYYWAAGSQTVPADEMDPLYDLQKALPFWVNRIIRVEQSVGWSAACQVRRLLEQQRAAVSHPIGSSQQLQTVQKLEWDIEYLASSGVPFQTTAPLLLEMAGLHRRASRSASHAEAMVLQLRHEYSRVGDIVGIAHCEVKLGDLVCAPAGPPEYWGNTVRPGLDSTVSEPLSGFSELPVTPDQIDKAVRHYEIARSFFEQAGFWRGFASVELRHGYIAILRARNTTGDEILRHLQEALRYCTEAQSQFAACGDIVAFQTARAHSILVRVALGQRPEDTTSAREIGVWGRTKGSISYTMGLGLFLAAQAQLWIASEGEYERGVAALRLAEALFDGLGLPRSFTATIGDQMLVHDMLGEHDRFVITAERALKVYTALFETAGSPSLASWARTRAAHILDRMVRRAIEREDADQIASAVSRLRLIHPRQPHQSAHPLATADALSQIISKLDLAISDPSSFPAMDDLDVNLVGEVVSVQNTESLTQAAEFQELMFRAKRARRHGDMSKAQDFWDQAEVKAQQSEDPHMGKLLLAAVTAARKQYDNSASHLHAYCKSRLRKAEESARRARQSAPDVQQFLGQQSAEIYAQTFPGFAGIKKFDEAREILDVLLQIRGHDWWKVGDAVANLTAAAQVNEGLENFAPAWKLYQQAIQIFEDRRGRLSLDEYKLSLAGSSRLQGLYFKAARTAVKWHYSLLRDTVSVSTQSQQLSDAFRTLERGKTRSLLDLMAAGSLMYGRFATPELAVWDEYRRIGASLAAKRGILRQNYAAETLDRDRIRTLEADISKTEARLHQQEERLFADESPMARRFVTPSDVSDIGTLRSQLDEDSVILEYSYRGDDLVAWAITTDGIVEVYHRSVSEFELELRATRFQEQCRRAASPDVELKESRSTDGQWLADLLFPFEASMDKFHFIIVPYRALHTLPFHALPFKGGPLLALHSVAYLPSASCMSYLQTASDDKVGFRVLSIGNPSNMEYEDVLSGAKHSLAPLGFAEAEARTVGQVNAASRSLIGPEATKDAVIGMMGDFDILHFATHGLLCPEVPMMSSVALAEGKQLTVGELLGRRLKASLVVLSACDTGVGEPTDGDDMVGFARSLLAAGVQAIVVSLWPVHDLVTSILMREFYQQLQRSKQGSVALREAQLAARNLTTEKIYQYTRDIREGASISVDKRSIAPQKAQERVKDYSHPRFWAPFIYIGVQ</sequence>
<evidence type="ECO:0000313" key="2">
    <source>
        <dbReference type="EMBL" id="KAH7244555.1"/>
    </source>
</evidence>
<dbReference type="Proteomes" id="UP000720189">
    <property type="component" value="Unassembled WGS sequence"/>
</dbReference>
<dbReference type="EMBL" id="JAGMUX010000011">
    <property type="protein sequence ID" value="KAH7244555.1"/>
    <property type="molecule type" value="Genomic_DNA"/>
</dbReference>
<reference evidence="2" key="1">
    <citation type="journal article" date="2021" name="Nat. Commun.">
        <title>Genetic determinants of endophytism in the Arabidopsis root mycobiome.</title>
        <authorList>
            <person name="Mesny F."/>
            <person name="Miyauchi S."/>
            <person name="Thiergart T."/>
            <person name="Pickel B."/>
            <person name="Atanasova L."/>
            <person name="Karlsson M."/>
            <person name="Huettel B."/>
            <person name="Barry K.W."/>
            <person name="Haridas S."/>
            <person name="Chen C."/>
            <person name="Bauer D."/>
            <person name="Andreopoulos W."/>
            <person name="Pangilinan J."/>
            <person name="LaButti K."/>
            <person name="Riley R."/>
            <person name="Lipzen A."/>
            <person name="Clum A."/>
            <person name="Drula E."/>
            <person name="Henrissat B."/>
            <person name="Kohler A."/>
            <person name="Grigoriev I.V."/>
            <person name="Martin F.M."/>
            <person name="Hacquard S."/>
        </authorList>
    </citation>
    <scope>NUCLEOTIDE SEQUENCE</scope>
    <source>
        <strain evidence="2">MPI-CAGE-AT-0023</strain>
    </source>
</reference>
<keyword evidence="3" id="KW-1185">Reference proteome</keyword>
<evidence type="ECO:0000259" key="1">
    <source>
        <dbReference type="Pfam" id="PF12770"/>
    </source>
</evidence>
<feature type="domain" description="CHAT" evidence="1">
    <location>
        <begin position="1001"/>
        <end position="1305"/>
    </location>
</feature>
<dbReference type="RefSeq" id="XP_046047778.1">
    <property type="nucleotide sequence ID" value="XM_046201668.1"/>
</dbReference>
<dbReference type="InterPro" id="IPR011990">
    <property type="entry name" value="TPR-like_helical_dom_sf"/>
</dbReference>
<dbReference type="SUPFAM" id="SSF48452">
    <property type="entry name" value="TPR-like"/>
    <property type="match status" value="1"/>
</dbReference>
<dbReference type="OrthoDB" id="5017823at2759"/>
<dbReference type="Pfam" id="PF12770">
    <property type="entry name" value="CHAT"/>
    <property type="match status" value="1"/>
</dbReference>
<dbReference type="PANTHER" id="PTHR10098">
    <property type="entry name" value="RAPSYN-RELATED"/>
    <property type="match status" value="1"/>
</dbReference>
<dbReference type="GeneID" id="70231622"/>
<evidence type="ECO:0000313" key="3">
    <source>
        <dbReference type="Proteomes" id="UP000720189"/>
    </source>
</evidence>
<dbReference type="InterPro" id="IPR024983">
    <property type="entry name" value="CHAT_dom"/>
</dbReference>
<organism evidence="2 3">
    <name type="scientific">Fusarium redolens</name>
    <dbReference type="NCBI Taxonomy" id="48865"/>
    <lineage>
        <taxon>Eukaryota</taxon>
        <taxon>Fungi</taxon>
        <taxon>Dikarya</taxon>
        <taxon>Ascomycota</taxon>
        <taxon>Pezizomycotina</taxon>
        <taxon>Sordariomycetes</taxon>
        <taxon>Hypocreomycetidae</taxon>
        <taxon>Hypocreales</taxon>
        <taxon>Nectriaceae</taxon>
        <taxon>Fusarium</taxon>
        <taxon>Fusarium redolens species complex</taxon>
    </lineage>
</organism>
<name>A0A9P9GSB7_FUSRE</name>
<proteinExistence type="predicted"/>
<accession>A0A9P9GSB7</accession>
<comment type="caution">
    <text evidence="2">The sequence shown here is derived from an EMBL/GenBank/DDBJ whole genome shotgun (WGS) entry which is preliminary data.</text>
</comment>
<protein>
    <submittedName>
        <fullName evidence="2">CHAT domain-containing protein</fullName>
    </submittedName>
</protein>
<gene>
    <name evidence="2" type="ORF">BKA55DRAFT_86099</name>
</gene>